<name>A0ABN9WJM1_9DINO</name>
<evidence type="ECO:0000313" key="3">
    <source>
        <dbReference type="Proteomes" id="UP001189429"/>
    </source>
</evidence>
<dbReference type="Proteomes" id="UP001189429">
    <property type="component" value="Unassembled WGS sequence"/>
</dbReference>
<proteinExistence type="predicted"/>
<dbReference type="SUPFAM" id="SSF51197">
    <property type="entry name" value="Clavaminate synthase-like"/>
    <property type="match status" value="1"/>
</dbReference>
<evidence type="ECO:0000313" key="2">
    <source>
        <dbReference type="EMBL" id="CAK0886727.1"/>
    </source>
</evidence>
<dbReference type="InterPro" id="IPR041667">
    <property type="entry name" value="Cupin_8"/>
</dbReference>
<gene>
    <name evidence="2" type="ORF">PCOR1329_LOCUS68004</name>
</gene>
<dbReference type="InterPro" id="IPR003347">
    <property type="entry name" value="JmjC_dom"/>
</dbReference>
<reference evidence="2" key="1">
    <citation type="submission" date="2023-10" db="EMBL/GenBank/DDBJ databases">
        <authorList>
            <person name="Chen Y."/>
            <person name="Shah S."/>
            <person name="Dougan E. K."/>
            <person name="Thang M."/>
            <person name="Chan C."/>
        </authorList>
    </citation>
    <scope>NUCLEOTIDE SEQUENCE [LARGE SCALE GENOMIC DNA]</scope>
</reference>
<evidence type="ECO:0000259" key="1">
    <source>
        <dbReference type="PROSITE" id="PS51184"/>
    </source>
</evidence>
<protein>
    <recommendedName>
        <fullName evidence="1">JmjC domain-containing protein</fullName>
    </recommendedName>
</protein>
<dbReference type="PROSITE" id="PS51184">
    <property type="entry name" value="JMJC"/>
    <property type="match status" value="1"/>
</dbReference>
<accession>A0ABN9WJM1</accession>
<dbReference type="PANTHER" id="PTHR12461:SF105">
    <property type="entry name" value="HYPOXIA-INDUCIBLE FACTOR 1-ALPHA INHIBITOR"/>
    <property type="match status" value="1"/>
</dbReference>
<dbReference type="EMBL" id="CAUYUJ010018839">
    <property type="protein sequence ID" value="CAK0886727.1"/>
    <property type="molecule type" value="Genomic_DNA"/>
</dbReference>
<comment type="caution">
    <text evidence="2">The sequence shown here is derived from an EMBL/GenBank/DDBJ whole genome shotgun (WGS) entry which is preliminary data.</text>
</comment>
<organism evidence="2 3">
    <name type="scientific">Prorocentrum cordatum</name>
    <dbReference type="NCBI Taxonomy" id="2364126"/>
    <lineage>
        <taxon>Eukaryota</taxon>
        <taxon>Sar</taxon>
        <taxon>Alveolata</taxon>
        <taxon>Dinophyceae</taxon>
        <taxon>Prorocentrales</taxon>
        <taxon>Prorocentraceae</taxon>
        <taxon>Prorocentrum</taxon>
    </lineage>
</organism>
<dbReference type="PANTHER" id="PTHR12461">
    <property type="entry name" value="HYPOXIA-INDUCIBLE FACTOR 1 ALPHA INHIBITOR-RELATED"/>
    <property type="match status" value="1"/>
</dbReference>
<sequence>MTLRRRVAFLATVAAVPLTSFVNELLFRDDVSLICEYSAWFMDNIPTIVLAEDWRVGAFVASCRETWETTTEQAVKDELLRLLHGGDFEAVLASPPTCPPVCSGEIPKAKSFEECAAGLGKAADAQVSQLMRRVGAHPLHLETIRASEVQRAIGHGAVAKFDATAVLPKHVWNVSINDLYEMHKAAADRIVHHVALKYGDRPVKGSLLSYSGDATCENELMDVRRQVQNWGIRSFKTRLAMVFLIPYILHRHCHANPSFKQVAELSQGFESAFQFAVYNRTRSLEVHRRFLKFRNKNKALITSNVHTKYFPEFMREVDVAGKLGLTDSVLATHQYLWFGASHGAIHHDFQDNVLIQVTGVVEGIVVPPNCSHFLLDSPYMQKPDVNWLWPDLTDGWPHKAPFYYFTLRAGEGIVIPATAPHRIISRSSHRIGMNSFFEPKFKRMQWGSSAPANFFQLQPDSVLAVRALWTETLGRLFDTRRIVLAMHTSKLEYI</sequence>
<keyword evidence="3" id="KW-1185">Reference proteome</keyword>
<feature type="domain" description="JmjC" evidence="1">
    <location>
        <begin position="306"/>
        <end position="459"/>
    </location>
</feature>
<dbReference type="Pfam" id="PF13621">
    <property type="entry name" value="Cupin_8"/>
    <property type="match status" value="1"/>
</dbReference>
<dbReference type="Gene3D" id="2.60.120.650">
    <property type="entry name" value="Cupin"/>
    <property type="match status" value="1"/>
</dbReference>